<accession>A0A4P6M2S1</accession>
<dbReference type="KEGG" id="bpro:PMF13cell1_03306"/>
<evidence type="ECO:0000256" key="3">
    <source>
        <dbReference type="ARBA" id="ARBA00023125"/>
    </source>
</evidence>
<dbReference type="Pfam" id="PF00072">
    <property type="entry name" value="Response_reg"/>
    <property type="match status" value="1"/>
</dbReference>
<dbReference type="CDD" id="cd17574">
    <property type="entry name" value="REC_OmpR"/>
    <property type="match status" value="1"/>
</dbReference>
<evidence type="ECO:0000259" key="8">
    <source>
        <dbReference type="PROSITE" id="PS50110"/>
    </source>
</evidence>
<keyword evidence="6" id="KW-0597">Phosphoprotein</keyword>
<name>A0A4P6M2S1_9FIRM</name>
<dbReference type="SUPFAM" id="SSF52172">
    <property type="entry name" value="CheY-like"/>
    <property type="match status" value="1"/>
</dbReference>
<feature type="modified residue" description="4-aspartylphosphate" evidence="6">
    <location>
        <position position="52"/>
    </location>
</feature>
<dbReference type="Gene3D" id="3.40.50.2300">
    <property type="match status" value="1"/>
</dbReference>
<evidence type="ECO:0000256" key="6">
    <source>
        <dbReference type="PROSITE-ProRule" id="PRU00169"/>
    </source>
</evidence>
<dbReference type="EMBL" id="CP035945">
    <property type="protein sequence ID" value="QBE97743.1"/>
    <property type="molecule type" value="Genomic_DNA"/>
</dbReference>
<dbReference type="GO" id="GO:0000976">
    <property type="term" value="F:transcription cis-regulatory region binding"/>
    <property type="evidence" value="ECO:0007669"/>
    <property type="project" value="TreeGrafter"/>
</dbReference>
<evidence type="ECO:0000313" key="10">
    <source>
        <dbReference type="EMBL" id="QBE97743.1"/>
    </source>
</evidence>
<dbReference type="Gene3D" id="6.10.250.690">
    <property type="match status" value="1"/>
</dbReference>
<dbReference type="GO" id="GO:0006355">
    <property type="term" value="P:regulation of DNA-templated transcription"/>
    <property type="evidence" value="ECO:0007669"/>
    <property type="project" value="InterPro"/>
</dbReference>
<dbReference type="Pfam" id="PF00486">
    <property type="entry name" value="Trans_reg_C"/>
    <property type="match status" value="1"/>
</dbReference>
<dbReference type="GO" id="GO:0032993">
    <property type="term" value="C:protein-DNA complex"/>
    <property type="evidence" value="ECO:0007669"/>
    <property type="project" value="TreeGrafter"/>
</dbReference>
<reference evidence="10 11" key="1">
    <citation type="submission" date="2019-01" db="EMBL/GenBank/DDBJ databases">
        <title>PMF-metabolizing Aryl O-demethylase.</title>
        <authorList>
            <person name="Kim M."/>
        </authorList>
    </citation>
    <scope>NUCLEOTIDE SEQUENCE [LARGE SCALE GENOMIC DNA]</scope>
    <source>
        <strain evidence="10 11">PMF1</strain>
    </source>
</reference>
<dbReference type="RefSeq" id="WP_130181403.1">
    <property type="nucleotide sequence ID" value="NZ_CP035945.1"/>
</dbReference>
<dbReference type="InterPro" id="IPR011006">
    <property type="entry name" value="CheY-like_superfamily"/>
</dbReference>
<dbReference type="GO" id="GO:0000156">
    <property type="term" value="F:phosphorelay response regulator activity"/>
    <property type="evidence" value="ECO:0007669"/>
    <property type="project" value="TreeGrafter"/>
</dbReference>
<evidence type="ECO:0000256" key="7">
    <source>
        <dbReference type="PROSITE-ProRule" id="PRU01091"/>
    </source>
</evidence>
<dbReference type="CDD" id="cd00383">
    <property type="entry name" value="trans_reg_C"/>
    <property type="match status" value="1"/>
</dbReference>
<keyword evidence="3 7" id="KW-0238">DNA-binding</keyword>
<dbReference type="InterPro" id="IPR036388">
    <property type="entry name" value="WH-like_DNA-bd_sf"/>
</dbReference>
<dbReference type="SMART" id="SM00448">
    <property type="entry name" value="REC"/>
    <property type="match status" value="1"/>
</dbReference>
<evidence type="ECO:0000256" key="2">
    <source>
        <dbReference type="ARBA" id="ARBA00023015"/>
    </source>
</evidence>
<evidence type="ECO:0000313" key="11">
    <source>
        <dbReference type="Proteomes" id="UP000289794"/>
    </source>
</evidence>
<dbReference type="PANTHER" id="PTHR48111:SF73">
    <property type="entry name" value="ALKALINE PHOSPHATASE SYNTHESIS TRANSCRIPTIONAL REGULATORY PROTEIN PHOP"/>
    <property type="match status" value="1"/>
</dbReference>
<dbReference type="InterPro" id="IPR001789">
    <property type="entry name" value="Sig_transdc_resp-reg_receiver"/>
</dbReference>
<gene>
    <name evidence="10" type="primary">arlR_4</name>
    <name evidence="10" type="ORF">PMF13cell1_03306</name>
</gene>
<keyword evidence="4" id="KW-0804">Transcription</keyword>
<protein>
    <recommendedName>
        <fullName evidence="1">Stage 0 sporulation protein A homolog</fullName>
    </recommendedName>
</protein>
<comment type="function">
    <text evidence="5">May play the central regulatory role in sporulation. It may be an element of the effector pathway responsible for the activation of sporulation genes in response to nutritional stress. Spo0A may act in concert with spo0H (a sigma factor) to control the expression of some genes that are critical to the sporulation process.</text>
</comment>
<dbReference type="InterPro" id="IPR039420">
    <property type="entry name" value="WalR-like"/>
</dbReference>
<dbReference type="Proteomes" id="UP000289794">
    <property type="component" value="Chromosome"/>
</dbReference>
<dbReference type="PROSITE" id="PS51755">
    <property type="entry name" value="OMPR_PHOB"/>
    <property type="match status" value="1"/>
</dbReference>
<dbReference type="Gene3D" id="1.10.10.10">
    <property type="entry name" value="Winged helix-like DNA-binding domain superfamily/Winged helix DNA-binding domain"/>
    <property type="match status" value="1"/>
</dbReference>
<feature type="DNA-binding region" description="OmpR/PhoB-type" evidence="7">
    <location>
        <begin position="125"/>
        <end position="221"/>
    </location>
</feature>
<proteinExistence type="predicted"/>
<dbReference type="AlphaFoldDB" id="A0A4P6M2S1"/>
<organism evidence="10 11">
    <name type="scientific">Blautia producta</name>
    <dbReference type="NCBI Taxonomy" id="33035"/>
    <lineage>
        <taxon>Bacteria</taxon>
        <taxon>Bacillati</taxon>
        <taxon>Bacillota</taxon>
        <taxon>Clostridia</taxon>
        <taxon>Lachnospirales</taxon>
        <taxon>Lachnospiraceae</taxon>
        <taxon>Blautia</taxon>
    </lineage>
</organism>
<dbReference type="SMART" id="SM00862">
    <property type="entry name" value="Trans_reg_C"/>
    <property type="match status" value="1"/>
</dbReference>
<evidence type="ECO:0000256" key="4">
    <source>
        <dbReference type="ARBA" id="ARBA00023163"/>
    </source>
</evidence>
<dbReference type="PROSITE" id="PS50110">
    <property type="entry name" value="RESPONSE_REGULATORY"/>
    <property type="match status" value="1"/>
</dbReference>
<feature type="domain" description="OmpR/PhoB-type" evidence="9">
    <location>
        <begin position="125"/>
        <end position="221"/>
    </location>
</feature>
<evidence type="ECO:0000259" key="9">
    <source>
        <dbReference type="PROSITE" id="PS51755"/>
    </source>
</evidence>
<dbReference type="PANTHER" id="PTHR48111">
    <property type="entry name" value="REGULATOR OF RPOS"/>
    <property type="match status" value="1"/>
</dbReference>
<dbReference type="GO" id="GO:0005829">
    <property type="term" value="C:cytosol"/>
    <property type="evidence" value="ECO:0007669"/>
    <property type="project" value="TreeGrafter"/>
</dbReference>
<evidence type="ECO:0000256" key="1">
    <source>
        <dbReference type="ARBA" id="ARBA00018672"/>
    </source>
</evidence>
<evidence type="ECO:0000256" key="5">
    <source>
        <dbReference type="ARBA" id="ARBA00024867"/>
    </source>
</evidence>
<dbReference type="InterPro" id="IPR001867">
    <property type="entry name" value="OmpR/PhoB-type_DNA-bd"/>
</dbReference>
<sequence>MIEIYYVEDDQNIASIVKEYLERKNFKVTVCDTLVEARQALKIHVPTVVLLDWNMPDGHGDSLCQWIRSNWKEMPIIFLTVRGDSHDIVSGFQSGADDYVVKPFELEVLYSRILALLRRSGNVAEQYLSCDGIRIDQNRMTVSCDLKEMNLSTAEYQLLLYLMKNKGRTVTREKILEQIWDVNGSYVNNNTLTVTMKRLRDKLHQPSCLKTVRSVGYRMEDTI</sequence>
<feature type="domain" description="Response regulatory" evidence="8">
    <location>
        <begin position="3"/>
        <end position="117"/>
    </location>
</feature>
<keyword evidence="2" id="KW-0805">Transcription regulation</keyword>